<proteinExistence type="predicted"/>
<name>F2TYF9_SALR5</name>
<evidence type="ECO:0000313" key="2">
    <source>
        <dbReference type="Proteomes" id="UP000007799"/>
    </source>
</evidence>
<dbReference type="AlphaFoldDB" id="F2TYF9"/>
<protein>
    <submittedName>
        <fullName evidence="1">Uncharacterized protein</fullName>
    </submittedName>
</protein>
<dbReference type="InterPro" id="IPR032053">
    <property type="entry name" value="Ribosomal_mS34"/>
</dbReference>
<dbReference type="GeneID" id="16078187"/>
<organism evidence="2">
    <name type="scientific">Salpingoeca rosetta (strain ATCC 50818 / BSB-021)</name>
    <dbReference type="NCBI Taxonomy" id="946362"/>
    <lineage>
        <taxon>Eukaryota</taxon>
        <taxon>Choanoflagellata</taxon>
        <taxon>Craspedida</taxon>
        <taxon>Salpingoecidae</taxon>
        <taxon>Salpingoeca</taxon>
    </lineage>
</organism>
<reference evidence="1" key="1">
    <citation type="submission" date="2009-08" db="EMBL/GenBank/DDBJ databases">
        <title>Annotation of Salpingoeca rosetta.</title>
        <authorList>
            <consortium name="The Broad Institute Genome Sequencing Platform"/>
            <person name="Russ C."/>
            <person name="Cuomo C."/>
            <person name="Burger G."/>
            <person name="Gray M.W."/>
            <person name="Holland P.W.H."/>
            <person name="King N."/>
            <person name="Lang F.B.F."/>
            <person name="Roger A.J."/>
            <person name="Ruiz-Trillo I."/>
            <person name="Young S.K."/>
            <person name="Zeng Q."/>
            <person name="Gargeya S."/>
            <person name="Alvarado L."/>
            <person name="Berlin A."/>
            <person name="Chapman S.B."/>
            <person name="Chen Z."/>
            <person name="Freedman E."/>
            <person name="Gellesch M."/>
            <person name="Goldberg J."/>
            <person name="Griggs A."/>
            <person name="Gujja S."/>
            <person name="Heilman E."/>
            <person name="Heiman D."/>
            <person name="Howarth C."/>
            <person name="Mehta T."/>
            <person name="Neiman D."/>
            <person name="Pearson M."/>
            <person name="Roberts A."/>
            <person name="Saif S."/>
            <person name="Shea T."/>
            <person name="Shenoy N."/>
            <person name="Sisk P."/>
            <person name="Stolte C."/>
            <person name="Sykes S."/>
            <person name="White J."/>
            <person name="Yandava C."/>
            <person name="Haas B."/>
            <person name="Nusbaum C."/>
            <person name="Birren B."/>
        </authorList>
    </citation>
    <scope>NUCLEOTIDE SEQUENCE [LARGE SCALE GENOMIC DNA]</scope>
    <source>
        <strain evidence="1">ATCC 50818</strain>
    </source>
</reference>
<dbReference type="InParanoid" id="F2TYF9"/>
<dbReference type="Pfam" id="PF16053">
    <property type="entry name" value="MRP-S34"/>
    <property type="match status" value="1"/>
</dbReference>
<dbReference type="Proteomes" id="UP000007799">
    <property type="component" value="Unassembled WGS sequence"/>
</dbReference>
<gene>
    <name evidence="1" type="ORF">PTSG_01611</name>
</gene>
<dbReference type="OrthoDB" id="16434at2759"/>
<sequence length="96" mass="11375">MSNILKVVSRGALLRDHPQQLHSICNSLYQYGVGKKVCRTIWSKWEEPCYYTITRVRKLGLNSVRAWGYLTFRGQTSEKPEEIRSSRKHQWYLVDE</sequence>
<dbReference type="PANTHER" id="PTHR28589:SF1">
    <property type="entry name" value="SMALL RIBOSOMAL SUBUNIT PROTEIN MS34"/>
    <property type="match status" value="1"/>
</dbReference>
<dbReference type="GO" id="GO:0003735">
    <property type="term" value="F:structural constituent of ribosome"/>
    <property type="evidence" value="ECO:0007669"/>
    <property type="project" value="InterPro"/>
</dbReference>
<dbReference type="KEGG" id="sre:PTSG_01611"/>
<dbReference type="PANTHER" id="PTHR28589">
    <property type="entry name" value="28S RIBOSOMAL PROTEIN S34, MITOCHONDRIAL"/>
    <property type="match status" value="1"/>
</dbReference>
<dbReference type="eggNOG" id="ENOG502T9WV">
    <property type="taxonomic scope" value="Eukaryota"/>
</dbReference>
<dbReference type="GO" id="GO:0005739">
    <property type="term" value="C:mitochondrion"/>
    <property type="evidence" value="ECO:0007669"/>
    <property type="project" value="InterPro"/>
</dbReference>
<keyword evidence="2" id="KW-1185">Reference proteome</keyword>
<evidence type="ECO:0000313" key="1">
    <source>
        <dbReference type="EMBL" id="EGD78633.1"/>
    </source>
</evidence>
<accession>F2TYF9</accession>
<dbReference type="EMBL" id="GL832957">
    <property type="protein sequence ID" value="EGD78633.1"/>
    <property type="molecule type" value="Genomic_DNA"/>
</dbReference>
<dbReference type="RefSeq" id="XP_004997591.1">
    <property type="nucleotide sequence ID" value="XM_004997534.1"/>
</dbReference>